<dbReference type="EMBL" id="LJGP01000035">
    <property type="protein sequence ID" value="KWU03313.1"/>
    <property type="molecule type" value="Genomic_DNA"/>
</dbReference>
<dbReference type="GO" id="GO:0005524">
    <property type="term" value="F:ATP binding"/>
    <property type="evidence" value="ECO:0007669"/>
    <property type="project" value="UniProtKB-UniRule"/>
</dbReference>
<feature type="domain" description="Cobalamin adenosyltransferase-like" evidence="16">
    <location>
        <begin position="4"/>
        <end position="165"/>
    </location>
</feature>
<evidence type="ECO:0000256" key="14">
    <source>
        <dbReference type="RuleBase" id="RU366026"/>
    </source>
</evidence>
<dbReference type="InterPro" id="IPR036451">
    <property type="entry name" value="CblAdoTrfase-like_sf"/>
</dbReference>
<keyword evidence="7 14" id="KW-0547">Nucleotide-binding</keyword>
<name>A0A109DDA0_9LACO</name>
<evidence type="ECO:0000256" key="15">
    <source>
        <dbReference type="SAM" id="Coils"/>
    </source>
</evidence>
<keyword evidence="15" id="KW-0175">Coiled coil</keyword>
<keyword evidence="5 14" id="KW-0169">Cobalamin biosynthesis</keyword>
<keyword evidence="8 14" id="KW-0067">ATP-binding</keyword>
<dbReference type="GO" id="GO:0008817">
    <property type="term" value="F:corrinoid adenosyltransferase activity"/>
    <property type="evidence" value="ECO:0007669"/>
    <property type="project" value="UniProtKB-UniRule"/>
</dbReference>
<dbReference type="NCBIfam" id="TIGR00636">
    <property type="entry name" value="PduO_Nterm"/>
    <property type="match status" value="1"/>
</dbReference>
<gene>
    <name evidence="17" type="ORF">AEL95_08170</name>
</gene>
<dbReference type="InterPro" id="IPR029499">
    <property type="entry name" value="PduO-typ"/>
</dbReference>
<dbReference type="InterPro" id="IPR016030">
    <property type="entry name" value="CblAdoTrfase-like"/>
</dbReference>
<proteinExistence type="inferred from homology"/>
<dbReference type="SUPFAM" id="SSF89028">
    <property type="entry name" value="Cobalamin adenosyltransferase-like"/>
    <property type="match status" value="1"/>
</dbReference>
<evidence type="ECO:0000313" key="18">
    <source>
        <dbReference type="Proteomes" id="UP000067598"/>
    </source>
</evidence>
<feature type="coiled-coil region" evidence="15">
    <location>
        <begin position="46"/>
        <end position="73"/>
    </location>
</feature>
<comment type="catalytic activity">
    <reaction evidence="13 14">
        <text>2 cob(II)alamin + reduced [electron-transfer flavoprotein] + 2 ATP = 2 adenosylcob(III)alamin + 2 triphosphate + oxidized [electron-transfer flavoprotein] + 3 H(+)</text>
        <dbReference type="Rhea" id="RHEA:28671"/>
        <dbReference type="Rhea" id="RHEA-COMP:10685"/>
        <dbReference type="Rhea" id="RHEA-COMP:10686"/>
        <dbReference type="ChEBI" id="CHEBI:15378"/>
        <dbReference type="ChEBI" id="CHEBI:16304"/>
        <dbReference type="ChEBI" id="CHEBI:18036"/>
        <dbReference type="ChEBI" id="CHEBI:18408"/>
        <dbReference type="ChEBI" id="CHEBI:30616"/>
        <dbReference type="ChEBI" id="CHEBI:57692"/>
        <dbReference type="ChEBI" id="CHEBI:58307"/>
        <dbReference type="EC" id="2.5.1.17"/>
    </reaction>
</comment>
<comment type="pathway">
    <text evidence="1 14">Cofactor biosynthesis; adenosylcobalamin biosynthesis; adenosylcobalamin from cob(II)yrinate a,c-diamide: step 2/7.</text>
</comment>
<dbReference type="GO" id="GO:0009236">
    <property type="term" value="P:cobalamin biosynthetic process"/>
    <property type="evidence" value="ECO:0007669"/>
    <property type="project" value="UniProtKB-UniRule"/>
</dbReference>
<dbReference type="UniPathway" id="UPA00148">
    <property type="reaction ID" value="UER00233"/>
</dbReference>
<comment type="similarity">
    <text evidence="2 14">Belongs to the Cob(I)alamin adenosyltransferase family.</text>
</comment>
<evidence type="ECO:0000313" key="17">
    <source>
        <dbReference type="EMBL" id="KWU03313.1"/>
    </source>
</evidence>
<accession>A0A109DDA0</accession>
<reference evidence="17 18" key="1">
    <citation type="journal article" date="2016" name="Microbiology (Mosc.)">
        <title>Comparison of Lactobacillus crispatus isolates from Lactobacillus-dominated vaginal microbiomes with isolates from microbiomes containing bacterial vaginosis-associated bacteria.</title>
        <authorList>
            <person name="Abdelmaksoud A.A."/>
            <person name="Koparde V.N."/>
            <person name="Sheth N.U."/>
            <person name="Serrano M.G."/>
            <person name="Glascock A.L."/>
            <person name="Fettweis J.M."/>
            <person name="Strauss Iii J.F."/>
            <person name="Buck G.A."/>
            <person name="Jefferson K.K."/>
        </authorList>
    </citation>
    <scope>NUCLEOTIDE SEQUENCE [LARGE SCALE GENOMIC DNA]</scope>
    <source>
        <strain evidence="17 18">VMC3</strain>
    </source>
</reference>
<dbReference type="RefSeq" id="WP_060462334.1">
    <property type="nucleotide sequence ID" value="NZ_AP025162.1"/>
</dbReference>
<dbReference type="Proteomes" id="UP000067598">
    <property type="component" value="Unassembled WGS sequence"/>
</dbReference>
<dbReference type="EC" id="2.5.1.17" evidence="3 14"/>
<comment type="catalytic activity">
    <reaction evidence="12 14">
        <text>2 cob(II)yrinate a,c diamide + reduced [electron-transfer flavoprotein] + 2 ATP = 2 adenosylcob(III)yrinate a,c-diamide + 2 triphosphate + oxidized [electron-transfer flavoprotein] + 3 H(+)</text>
        <dbReference type="Rhea" id="RHEA:11528"/>
        <dbReference type="Rhea" id="RHEA-COMP:10685"/>
        <dbReference type="Rhea" id="RHEA-COMP:10686"/>
        <dbReference type="ChEBI" id="CHEBI:15378"/>
        <dbReference type="ChEBI" id="CHEBI:18036"/>
        <dbReference type="ChEBI" id="CHEBI:30616"/>
        <dbReference type="ChEBI" id="CHEBI:57692"/>
        <dbReference type="ChEBI" id="CHEBI:58307"/>
        <dbReference type="ChEBI" id="CHEBI:58503"/>
        <dbReference type="ChEBI" id="CHEBI:58537"/>
        <dbReference type="EC" id="2.5.1.17"/>
    </reaction>
</comment>
<sequence>MIKIYTKVGDKGLTKQVTGKMVPKYDLQIEALGDVDELQSYLGVVIANLSKNCLQLKDELQDVQRDLYQLQADIVVKHHQEITHETVQQLEHRIDQLTPQIPSIPEFILPGGKATGANLQYAKTVARRTERALVKLSLNEQELSDDVLKYINRLSDYLFTLGRYANVLDNYTEIKSKKREPNRING</sequence>
<evidence type="ECO:0000256" key="10">
    <source>
        <dbReference type="ARBA" id="ARBA00033334"/>
    </source>
</evidence>
<dbReference type="AlphaFoldDB" id="A0A109DDA0"/>
<evidence type="ECO:0000256" key="11">
    <source>
        <dbReference type="ARBA" id="ARBA00033354"/>
    </source>
</evidence>
<evidence type="ECO:0000256" key="5">
    <source>
        <dbReference type="ARBA" id="ARBA00022573"/>
    </source>
</evidence>
<evidence type="ECO:0000256" key="2">
    <source>
        <dbReference type="ARBA" id="ARBA00007487"/>
    </source>
</evidence>
<dbReference type="PATRIC" id="fig|47770.28.peg.1106"/>
<evidence type="ECO:0000256" key="8">
    <source>
        <dbReference type="ARBA" id="ARBA00022840"/>
    </source>
</evidence>
<evidence type="ECO:0000256" key="9">
    <source>
        <dbReference type="ARBA" id="ARBA00031529"/>
    </source>
</evidence>
<dbReference type="Pfam" id="PF01923">
    <property type="entry name" value="Cob_adeno_trans"/>
    <property type="match status" value="1"/>
</dbReference>
<protein>
    <recommendedName>
        <fullName evidence="4 14">Corrinoid adenosyltransferase</fullName>
        <ecNumber evidence="3 14">2.5.1.17</ecNumber>
    </recommendedName>
    <alternativeName>
        <fullName evidence="9 14">Cob(II)alamin adenosyltransferase</fullName>
    </alternativeName>
    <alternativeName>
        <fullName evidence="11 14">Cob(II)yrinic acid a,c-diamide adenosyltransferase</fullName>
    </alternativeName>
    <alternativeName>
        <fullName evidence="10 14">Cobinamide/cobalamin adenosyltransferase</fullName>
    </alternativeName>
</protein>
<evidence type="ECO:0000256" key="6">
    <source>
        <dbReference type="ARBA" id="ARBA00022679"/>
    </source>
</evidence>
<evidence type="ECO:0000256" key="3">
    <source>
        <dbReference type="ARBA" id="ARBA00012454"/>
    </source>
</evidence>
<organism evidence="17 18">
    <name type="scientific">Lactobacillus crispatus</name>
    <dbReference type="NCBI Taxonomy" id="47770"/>
    <lineage>
        <taxon>Bacteria</taxon>
        <taxon>Bacillati</taxon>
        <taxon>Bacillota</taxon>
        <taxon>Bacilli</taxon>
        <taxon>Lactobacillales</taxon>
        <taxon>Lactobacillaceae</taxon>
        <taxon>Lactobacillus</taxon>
    </lineage>
</organism>
<dbReference type="Gene3D" id="1.20.1200.10">
    <property type="entry name" value="Cobalamin adenosyltransferase-like"/>
    <property type="match status" value="1"/>
</dbReference>
<evidence type="ECO:0000259" key="16">
    <source>
        <dbReference type="Pfam" id="PF01923"/>
    </source>
</evidence>
<dbReference type="PANTHER" id="PTHR12213">
    <property type="entry name" value="CORRINOID ADENOSYLTRANSFERASE"/>
    <property type="match status" value="1"/>
</dbReference>
<evidence type="ECO:0000256" key="4">
    <source>
        <dbReference type="ARBA" id="ARBA00020963"/>
    </source>
</evidence>
<dbReference type="PANTHER" id="PTHR12213:SF0">
    <property type="entry name" value="CORRINOID ADENOSYLTRANSFERASE MMAB"/>
    <property type="match status" value="1"/>
</dbReference>
<evidence type="ECO:0000256" key="7">
    <source>
        <dbReference type="ARBA" id="ARBA00022741"/>
    </source>
</evidence>
<comment type="caution">
    <text evidence="17">The sequence shown here is derived from an EMBL/GenBank/DDBJ whole genome shotgun (WGS) entry which is preliminary data.</text>
</comment>
<evidence type="ECO:0000256" key="12">
    <source>
        <dbReference type="ARBA" id="ARBA00048555"/>
    </source>
</evidence>
<evidence type="ECO:0000256" key="13">
    <source>
        <dbReference type="ARBA" id="ARBA00048692"/>
    </source>
</evidence>
<evidence type="ECO:0000256" key="1">
    <source>
        <dbReference type="ARBA" id="ARBA00005121"/>
    </source>
</evidence>
<keyword evidence="6 14" id="KW-0808">Transferase</keyword>